<dbReference type="InterPro" id="IPR005184">
    <property type="entry name" value="DUF306_Meta_HslJ"/>
</dbReference>
<gene>
    <name evidence="2" type="ORF">E5355_03670</name>
</gene>
<name>A0A4S2B5N2_9BACE</name>
<organism evidence="2 3">
    <name type="scientific">Bacteroides muris</name>
    <name type="common">ex Afrizal et al. 2022</name>
    <dbReference type="NCBI Taxonomy" id="2516960"/>
    <lineage>
        <taxon>Bacteria</taxon>
        <taxon>Pseudomonadati</taxon>
        <taxon>Bacteroidota</taxon>
        <taxon>Bacteroidia</taxon>
        <taxon>Bacteroidales</taxon>
        <taxon>Bacteroidaceae</taxon>
        <taxon>Bacteroides</taxon>
    </lineage>
</organism>
<evidence type="ECO:0000313" key="2">
    <source>
        <dbReference type="EMBL" id="TGY08514.1"/>
    </source>
</evidence>
<evidence type="ECO:0000313" key="3">
    <source>
        <dbReference type="Proteomes" id="UP000310532"/>
    </source>
</evidence>
<dbReference type="Pfam" id="PF03724">
    <property type="entry name" value="META"/>
    <property type="match status" value="1"/>
</dbReference>
<dbReference type="PANTHER" id="PTHR35535:SF2">
    <property type="entry name" value="DUF306 DOMAIN-CONTAINING PROTEIN"/>
    <property type="match status" value="1"/>
</dbReference>
<dbReference type="InterPro" id="IPR053147">
    <property type="entry name" value="Hsp_HslJ-like"/>
</dbReference>
<dbReference type="PANTHER" id="PTHR35535">
    <property type="entry name" value="HEAT SHOCK PROTEIN HSLJ"/>
    <property type="match status" value="1"/>
</dbReference>
<comment type="caution">
    <text evidence="2">The sequence shown here is derived from an EMBL/GenBank/DDBJ whole genome shotgun (WGS) entry which is preliminary data.</text>
</comment>
<protein>
    <submittedName>
        <fullName evidence="2">META domain-containing protein</fullName>
    </submittedName>
</protein>
<dbReference type="InterPro" id="IPR038670">
    <property type="entry name" value="HslJ-like_sf"/>
</dbReference>
<proteinExistence type="predicted"/>
<dbReference type="EMBL" id="SRYZ01000005">
    <property type="protein sequence ID" value="TGY08514.1"/>
    <property type="molecule type" value="Genomic_DNA"/>
</dbReference>
<evidence type="ECO:0000259" key="1">
    <source>
        <dbReference type="Pfam" id="PF03724"/>
    </source>
</evidence>
<dbReference type="Proteomes" id="UP000310532">
    <property type="component" value="Unassembled WGS sequence"/>
</dbReference>
<sequence>MSYFNRKHIINYTKRKKSMKLQIKSFIAIAILSGVIATGCSGNKKNSANVAESTTLKTMADADIRGQWYIENIVFNDSDYVRPDETMHSLRQYIIFEDSTYFIQTNCNTISGPYTITGDSITFGDGAMTEMACDDMAVEDALRRILPDISTIDLQNDSVVRLNGATPAECILLRKATEIK</sequence>
<feature type="domain" description="DUF306" evidence="1">
    <location>
        <begin position="67"/>
        <end position="166"/>
    </location>
</feature>
<dbReference type="Gene3D" id="2.40.128.270">
    <property type="match status" value="1"/>
</dbReference>
<keyword evidence="3" id="KW-1185">Reference proteome</keyword>
<reference evidence="2 3" key="1">
    <citation type="submission" date="2019-04" db="EMBL/GenBank/DDBJ databases">
        <title>Microbes associate with the intestines of laboratory mice.</title>
        <authorList>
            <person name="Navarre W."/>
            <person name="Wong E."/>
            <person name="Huang K."/>
            <person name="Tropini C."/>
            <person name="Ng K."/>
            <person name="Yu B."/>
        </authorList>
    </citation>
    <scope>NUCLEOTIDE SEQUENCE [LARGE SCALE GENOMIC DNA]</scope>
    <source>
        <strain evidence="2 3">NM69_E16B</strain>
    </source>
</reference>
<accession>A0A4S2B5N2</accession>
<dbReference type="AlphaFoldDB" id="A0A4S2B5N2"/>